<gene>
    <name evidence="9" type="ORF">D9611_000233</name>
</gene>
<evidence type="ECO:0000256" key="8">
    <source>
        <dbReference type="SAM" id="Phobius"/>
    </source>
</evidence>
<keyword evidence="4" id="KW-1003">Cell membrane</keyword>
<comment type="caution">
    <text evidence="9">The sequence shown here is derived from an EMBL/GenBank/DDBJ whole genome shotgun (WGS) entry which is preliminary data.</text>
</comment>
<dbReference type="Pfam" id="PF03595">
    <property type="entry name" value="SLAC1"/>
    <property type="match status" value="1"/>
</dbReference>
<keyword evidence="10" id="KW-1185">Reference proteome</keyword>
<dbReference type="InterPro" id="IPR004695">
    <property type="entry name" value="SLAC1/Mae1/Ssu1/TehA"/>
</dbReference>
<dbReference type="PANTHER" id="PTHR31686">
    <property type="match status" value="1"/>
</dbReference>
<keyword evidence="7 8" id="KW-0472">Membrane</keyword>
<accession>A0A8H5BNM4</accession>
<evidence type="ECO:0000256" key="1">
    <source>
        <dbReference type="ARBA" id="ARBA00004651"/>
    </source>
</evidence>
<name>A0A8H5BNM4_9AGAR</name>
<proteinExistence type="inferred from homology"/>
<evidence type="ECO:0000256" key="7">
    <source>
        <dbReference type="ARBA" id="ARBA00023136"/>
    </source>
</evidence>
<dbReference type="GO" id="GO:0000319">
    <property type="term" value="F:sulfite transmembrane transporter activity"/>
    <property type="evidence" value="ECO:0007669"/>
    <property type="project" value="TreeGrafter"/>
</dbReference>
<keyword evidence="5 8" id="KW-0812">Transmembrane</keyword>
<feature type="transmembrane region" description="Helical" evidence="8">
    <location>
        <begin position="131"/>
        <end position="151"/>
    </location>
</feature>
<feature type="transmembrane region" description="Helical" evidence="8">
    <location>
        <begin position="172"/>
        <end position="194"/>
    </location>
</feature>
<dbReference type="GO" id="GO:0005886">
    <property type="term" value="C:plasma membrane"/>
    <property type="evidence" value="ECO:0007669"/>
    <property type="project" value="UniProtKB-SubCell"/>
</dbReference>
<feature type="transmembrane region" description="Helical" evidence="8">
    <location>
        <begin position="26"/>
        <end position="44"/>
    </location>
</feature>
<evidence type="ECO:0000256" key="4">
    <source>
        <dbReference type="ARBA" id="ARBA00022475"/>
    </source>
</evidence>
<feature type="transmembrane region" description="Helical" evidence="8">
    <location>
        <begin position="327"/>
        <end position="351"/>
    </location>
</feature>
<evidence type="ECO:0000313" key="10">
    <source>
        <dbReference type="Proteomes" id="UP000541558"/>
    </source>
</evidence>
<dbReference type="EMBL" id="JAACJK010000163">
    <property type="protein sequence ID" value="KAF5326550.1"/>
    <property type="molecule type" value="Genomic_DNA"/>
</dbReference>
<feature type="transmembrane region" description="Helical" evidence="8">
    <location>
        <begin position="230"/>
        <end position="249"/>
    </location>
</feature>
<evidence type="ECO:0000256" key="5">
    <source>
        <dbReference type="ARBA" id="ARBA00022692"/>
    </source>
</evidence>
<organism evidence="9 10">
    <name type="scientific">Ephemerocybe angulata</name>
    <dbReference type="NCBI Taxonomy" id="980116"/>
    <lineage>
        <taxon>Eukaryota</taxon>
        <taxon>Fungi</taxon>
        <taxon>Dikarya</taxon>
        <taxon>Basidiomycota</taxon>
        <taxon>Agaricomycotina</taxon>
        <taxon>Agaricomycetes</taxon>
        <taxon>Agaricomycetidae</taxon>
        <taxon>Agaricales</taxon>
        <taxon>Agaricineae</taxon>
        <taxon>Psathyrellaceae</taxon>
        <taxon>Ephemerocybe</taxon>
    </lineage>
</organism>
<sequence length="430" mass="47305">MVAHDEKRPPRGQAAKSAVSVFIRKAHPALFTIIMATGIISMLFSEFPYGKNTRAMMILSTVFFFLNLTMMCTFASCFVTKHLLYRDRWRALMRKPTASLYLGAFPMGLCTLLNVSIDVLHDFFGWGKGPYIYFLWGVWWIVAVIGALCCWSGVHAMSTLQKHSLGTMAPSWLLPVTTLTVVASSGSIMANALLQHSPHHALIGTVTSVFLVTSGLCLGLMVLTLYLARLIIYGIPAGGAILSVFLPLGTTGQSGFAFYLAGQNFRAILPYEHAGTSSFLNHAWTGEMLYVVCISSAFVLWTLATMWMIFALLALRTSLKEARPSFGMSFWGLVFPNGVYANLTITLGTAFDSNGFRIFGAVYAVIVFLLWICISFRSFFELEQVSLPKIMDGKEGDSDTLNDIDADDADTVDIPVAVGDGRHEEQQQVV</sequence>
<dbReference type="PANTHER" id="PTHR31686:SF1">
    <property type="entry name" value="SULFITE EFFLUX PUMP SSU1"/>
    <property type="match status" value="1"/>
</dbReference>
<feature type="transmembrane region" description="Helical" evidence="8">
    <location>
        <begin position="357"/>
        <end position="380"/>
    </location>
</feature>
<evidence type="ECO:0000256" key="3">
    <source>
        <dbReference type="ARBA" id="ARBA00022448"/>
    </source>
</evidence>
<protein>
    <recommendedName>
        <fullName evidence="11">Sulfite efflux pump SSU1</fullName>
    </recommendedName>
</protein>
<keyword evidence="3" id="KW-0813">Transport</keyword>
<comment type="subcellular location">
    <subcellularLocation>
        <location evidence="1">Cell membrane</location>
        <topology evidence="1">Multi-pass membrane protein</topology>
    </subcellularLocation>
</comment>
<dbReference type="InterPro" id="IPR038665">
    <property type="entry name" value="Voltage-dep_anion_channel_sf"/>
</dbReference>
<feature type="transmembrane region" description="Helical" evidence="8">
    <location>
        <begin position="56"/>
        <end position="79"/>
    </location>
</feature>
<comment type="similarity">
    <text evidence="2">Belongs to the tellurite-resistance/dicarboxylate transporter (TDT) family.</text>
</comment>
<evidence type="ECO:0000256" key="2">
    <source>
        <dbReference type="ARBA" id="ARBA00008566"/>
    </source>
</evidence>
<feature type="transmembrane region" description="Helical" evidence="8">
    <location>
        <begin position="100"/>
        <end position="119"/>
    </location>
</feature>
<reference evidence="9 10" key="1">
    <citation type="journal article" date="2020" name="ISME J.">
        <title>Uncovering the hidden diversity of litter-decomposition mechanisms in mushroom-forming fungi.</title>
        <authorList>
            <person name="Floudas D."/>
            <person name="Bentzer J."/>
            <person name="Ahren D."/>
            <person name="Johansson T."/>
            <person name="Persson P."/>
            <person name="Tunlid A."/>
        </authorList>
    </citation>
    <scope>NUCLEOTIDE SEQUENCE [LARGE SCALE GENOMIC DNA]</scope>
    <source>
        <strain evidence="9 10">CBS 175.51</strain>
    </source>
</reference>
<dbReference type="OrthoDB" id="1099at2759"/>
<dbReference type="Gene3D" id="1.50.10.150">
    <property type="entry name" value="Voltage-dependent anion channel"/>
    <property type="match status" value="1"/>
</dbReference>
<evidence type="ECO:0000313" key="9">
    <source>
        <dbReference type="EMBL" id="KAF5326550.1"/>
    </source>
</evidence>
<evidence type="ECO:0008006" key="11">
    <source>
        <dbReference type="Google" id="ProtNLM"/>
    </source>
</evidence>
<evidence type="ECO:0000256" key="6">
    <source>
        <dbReference type="ARBA" id="ARBA00022989"/>
    </source>
</evidence>
<dbReference type="CDD" id="cd09318">
    <property type="entry name" value="TDT_SSU1"/>
    <property type="match status" value="1"/>
</dbReference>
<dbReference type="InterPro" id="IPR051629">
    <property type="entry name" value="Sulfite_efflux_TDT"/>
</dbReference>
<dbReference type="Proteomes" id="UP000541558">
    <property type="component" value="Unassembled WGS sequence"/>
</dbReference>
<keyword evidence="6 8" id="KW-1133">Transmembrane helix</keyword>
<dbReference type="AlphaFoldDB" id="A0A8H5BNM4"/>
<feature type="transmembrane region" description="Helical" evidence="8">
    <location>
        <begin position="288"/>
        <end position="315"/>
    </location>
</feature>
<feature type="transmembrane region" description="Helical" evidence="8">
    <location>
        <begin position="200"/>
        <end position="223"/>
    </location>
</feature>